<dbReference type="InterPro" id="IPR002110">
    <property type="entry name" value="Ankyrin_rpt"/>
</dbReference>
<dbReference type="Pfam" id="PF12796">
    <property type="entry name" value="Ank_2"/>
    <property type="match status" value="1"/>
</dbReference>
<organism evidence="2">
    <name type="scientific">Phaeomonas parva</name>
    <dbReference type="NCBI Taxonomy" id="124430"/>
    <lineage>
        <taxon>Eukaryota</taxon>
        <taxon>Sar</taxon>
        <taxon>Stramenopiles</taxon>
        <taxon>Ochrophyta</taxon>
        <taxon>Pinguiophyceae</taxon>
        <taxon>Pinguiochrysidales</taxon>
        <taxon>Pinguiochrysidaceae</taxon>
        <taxon>Phaeomonas</taxon>
    </lineage>
</organism>
<evidence type="ECO:0008006" key="3">
    <source>
        <dbReference type="Google" id="ProtNLM"/>
    </source>
</evidence>
<dbReference type="PANTHER" id="PTHR14614">
    <property type="entry name" value="HEPATOCELLULAR CARCINOMA-ASSOCIATED ANTIGEN"/>
    <property type="match status" value="1"/>
</dbReference>
<feature type="compositionally biased region" description="Basic and acidic residues" evidence="1">
    <location>
        <begin position="93"/>
        <end position="108"/>
    </location>
</feature>
<evidence type="ECO:0000313" key="2">
    <source>
        <dbReference type="EMBL" id="CAD9263253.1"/>
    </source>
</evidence>
<evidence type="ECO:0000256" key="1">
    <source>
        <dbReference type="SAM" id="MobiDB-lite"/>
    </source>
</evidence>
<feature type="compositionally biased region" description="Low complexity" evidence="1">
    <location>
        <begin position="109"/>
        <end position="134"/>
    </location>
</feature>
<dbReference type="SMART" id="SM00248">
    <property type="entry name" value="ANK"/>
    <property type="match status" value="3"/>
</dbReference>
<dbReference type="SUPFAM" id="SSF48403">
    <property type="entry name" value="Ankyrin repeat"/>
    <property type="match status" value="1"/>
</dbReference>
<sequence>MACANGHAGVVRTLLERGAVQTPNDAGNLPAHWAAQNNELDCMRALIAGCEGLDVLARNGYGKGVLTVAIAGGHAEMAELLLTHPSASEEKLLASTRRKEVEEAKDTEASGAANGAAAGNGAAAAASSSSSNGGEQDQEAEVTHAFNFGAGDVLIREKVMVHENEHAFGERSEEDRTGLGVWSAALLLARWLTMKRRSFDRAGEFVVELGAGCGVSGVALGVAAPAARVWITDLNPVTMENARHNVGLNFEADADAERVRGVVLDWRDRATWPAERPTAVIGADLVYTAEIVPMLVSTVSGLLPDVGSAFYYCAPTTGRHGLPEFLQAMGDAGFKIAEMTEVGHDDLSPFRQNPLKSGDDELFFLYFQDMHSFAYLLYKFERERPSS</sequence>
<dbReference type="InterPro" id="IPR036770">
    <property type="entry name" value="Ankyrin_rpt-contain_sf"/>
</dbReference>
<proteinExistence type="predicted"/>
<dbReference type="EMBL" id="HBGJ01034124">
    <property type="protein sequence ID" value="CAD9263253.1"/>
    <property type="molecule type" value="Transcribed_RNA"/>
</dbReference>
<dbReference type="Gene3D" id="1.25.40.20">
    <property type="entry name" value="Ankyrin repeat-containing domain"/>
    <property type="match status" value="1"/>
</dbReference>
<dbReference type="Pfam" id="PF10294">
    <property type="entry name" value="Methyltransf_16"/>
    <property type="match status" value="1"/>
</dbReference>
<dbReference type="PANTHER" id="PTHR14614:SF132">
    <property type="entry name" value="PROTEIN-LYSINE METHYLTRANSFERASE C42C1.13"/>
    <property type="match status" value="1"/>
</dbReference>
<gene>
    <name evidence="2" type="ORF">PPAR1163_LOCUS21636</name>
</gene>
<dbReference type="CDD" id="cd02440">
    <property type="entry name" value="AdoMet_MTases"/>
    <property type="match status" value="1"/>
</dbReference>
<dbReference type="Gene3D" id="3.40.50.150">
    <property type="entry name" value="Vaccinia Virus protein VP39"/>
    <property type="match status" value="1"/>
</dbReference>
<dbReference type="InterPro" id="IPR019410">
    <property type="entry name" value="Methyltransf_16"/>
</dbReference>
<protein>
    <recommendedName>
        <fullName evidence="3">Calmodulin-lysine N-methyltransferase</fullName>
    </recommendedName>
</protein>
<feature type="region of interest" description="Disordered" evidence="1">
    <location>
        <begin position="93"/>
        <end position="139"/>
    </location>
</feature>
<reference evidence="2" key="1">
    <citation type="submission" date="2021-01" db="EMBL/GenBank/DDBJ databases">
        <authorList>
            <person name="Corre E."/>
            <person name="Pelletier E."/>
            <person name="Niang G."/>
            <person name="Scheremetjew M."/>
            <person name="Finn R."/>
            <person name="Kale V."/>
            <person name="Holt S."/>
            <person name="Cochrane G."/>
            <person name="Meng A."/>
            <person name="Brown T."/>
            <person name="Cohen L."/>
        </authorList>
    </citation>
    <scope>NUCLEOTIDE SEQUENCE</scope>
    <source>
        <strain evidence="2">CCMP2877</strain>
    </source>
</reference>
<dbReference type="InterPro" id="IPR029063">
    <property type="entry name" value="SAM-dependent_MTases_sf"/>
</dbReference>
<dbReference type="SUPFAM" id="SSF53335">
    <property type="entry name" value="S-adenosyl-L-methionine-dependent methyltransferases"/>
    <property type="match status" value="1"/>
</dbReference>
<accession>A0A7S1UE24</accession>
<name>A0A7S1UE24_9STRA</name>
<dbReference type="AlphaFoldDB" id="A0A7S1UE24"/>